<comment type="similarity">
    <text evidence="2 6">Belongs to the cytochrome P450 family.</text>
</comment>
<feature type="binding site" description="axial binding residue" evidence="5">
    <location>
        <position position="451"/>
    </location>
    <ligand>
        <name>heme</name>
        <dbReference type="ChEBI" id="CHEBI:30413"/>
    </ligand>
    <ligandPart>
        <name>Fe</name>
        <dbReference type="ChEBI" id="CHEBI:18248"/>
    </ligandPart>
</feature>
<dbReference type="PANTHER" id="PTHR24305">
    <property type="entry name" value="CYTOCHROME P450"/>
    <property type="match status" value="1"/>
</dbReference>
<dbReference type="PRINTS" id="PR00385">
    <property type="entry name" value="P450"/>
</dbReference>
<keyword evidence="8" id="KW-0732">Signal</keyword>
<evidence type="ECO:0000313" key="10">
    <source>
        <dbReference type="Proteomes" id="UP000268162"/>
    </source>
</evidence>
<feature type="non-terminal residue" evidence="9">
    <location>
        <position position="1"/>
    </location>
</feature>
<dbReference type="PRINTS" id="PR00463">
    <property type="entry name" value="EP450I"/>
</dbReference>
<dbReference type="GO" id="GO:0004497">
    <property type="term" value="F:monooxygenase activity"/>
    <property type="evidence" value="ECO:0007669"/>
    <property type="project" value="UniProtKB-KW"/>
</dbReference>
<evidence type="ECO:0000256" key="8">
    <source>
        <dbReference type="SAM" id="SignalP"/>
    </source>
</evidence>
<keyword evidence="5 6" id="KW-0349">Heme</keyword>
<keyword evidence="7" id="KW-1133">Transmembrane helix</keyword>
<keyword evidence="6" id="KW-0503">Monooxygenase</keyword>
<keyword evidence="4 5" id="KW-0408">Iron</keyword>
<dbReference type="PROSITE" id="PS00086">
    <property type="entry name" value="CYTOCHROME_P450"/>
    <property type="match status" value="1"/>
</dbReference>
<feature type="signal peptide" evidence="8">
    <location>
        <begin position="1"/>
        <end position="22"/>
    </location>
</feature>
<dbReference type="Proteomes" id="UP000268162">
    <property type="component" value="Unassembled WGS sequence"/>
</dbReference>
<sequence length="475" mass="53591">SGLVGLLILVAVVCWCIYQCFFSPLACIPGPFTCKLIPTIMRPSLMQGRLYLRTTEWHQKYGPIVRVGCNTVSVIDKASLREVYQGYDYAKVESWYQGFEVFTEGMFTTRNADLHRQRKRILQPAFTLRSLRIMEPTIIKVGAGKVSAKAQGTDSNDQGVVINLYQTLTLMTLDIITELTLGKAVGVLEKCHHPIVEWFYSYTTLVAVFTTFPFLKKIKLGFSKQRQDVQDMGAYSLQSIQDRRAELETLPQEAVLAASSSRKPADILDSMLLSVDPLTNERLDDYQLKCETLTIMFGGSETTSVTMCMVFFYLFRNPDQLTRLQADIIQAFPLPEGVTAMPINLETIEALNLRPDIVKERVPFLEAVIHETMRLLPAAPGIFVRSVPKGGRTIGPYFLPEDTEVGLSMSAYHRGPEWEDPHTFNPDRFLGVEGEKNVTKLMTFSSGPHQCIGKNLAYMELFSVLATMLRLFYIE</sequence>
<evidence type="ECO:0000256" key="1">
    <source>
        <dbReference type="ARBA" id="ARBA00001971"/>
    </source>
</evidence>
<feature type="non-terminal residue" evidence="9">
    <location>
        <position position="475"/>
    </location>
</feature>
<feature type="chain" id="PRO_5020913190" evidence="8">
    <location>
        <begin position="23"/>
        <end position="475"/>
    </location>
</feature>
<dbReference type="GO" id="GO:0005506">
    <property type="term" value="F:iron ion binding"/>
    <property type="evidence" value="ECO:0007669"/>
    <property type="project" value="InterPro"/>
</dbReference>
<proteinExistence type="inferred from homology"/>
<dbReference type="GO" id="GO:0020037">
    <property type="term" value="F:heme binding"/>
    <property type="evidence" value="ECO:0007669"/>
    <property type="project" value="InterPro"/>
</dbReference>
<dbReference type="InterPro" id="IPR036396">
    <property type="entry name" value="Cyt_P450_sf"/>
</dbReference>
<protein>
    <submittedName>
        <fullName evidence="9">Cytochrome P450</fullName>
    </submittedName>
</protein>
<evidence type="ECO:0000256" key="4">
    <source>
        <dbReference type="ARBA" id="ARBA00023004"/>
    </source>
</evidence>
<evidence type="ECO:0000256" key="3">
    <source>
        <dbReference type="ARBA" id="ARBA00022723"/>
    </source>
</evidence>
<evidence type="ECO:0000256" key="2">
    <source>
        <dbReference type="ARBA" id="ARBA00010617"/>
    </source>
</evidence>
<name>A0A4P9ZLL1_9FUNG</name>
<dbReference type="SUPFAM" id="SSF48264">
    <property type="entry name" value="Cytochrome P450"/>
    <property type="match status" value="1"/>
</dbReference>
<dbReference type="AlphaFoldDB" id="A0A4P9ZLL1"/>
<keyword evidence="6" id="KW-0560">Oxidoreductase</keyword>
<feature type="transmembrane region" description="Helical" evidence="7">
    <location>
        <begin position="198"/>
        <end position="215"/>
    </location>
</feature>
<dbReference type="PANTHER" id="PTHR24305:SF166">
    <property type="entry name" value="CYTOCHROME P450 12A4, MITOCHONDRIAL-RELATED"/>
    <property type="match status" value="1"/>
</dbReference>
<evidence type="ECO:0000256" key="5">
    <source>
        <dbReference type="PIRSR" id="PIRSR602401-1"/>
    </source>
</evidence>
<dbReference type="GO" id="GO:0016705">
    <property type="term" value="F:oxidoreductase activity, acting on paired donors, with incorporation or reduction of molecular oxygen"/>
    <property type="evidence" value="ECO:0007669"/>
    <property type="project" value="InterPro"/>
</dbReference>
<gene>
    <name evidence="9" type="ORF">BJ085DRAFT_4573</name>
</gene>
<keyword evidence="7" id="KW-0472">Membrane</keyword>
<dbReference type="InterPro" id="IPR002401">
    <property type="entry name" value="Cyt_P450_E_grp-I"/>
</dbReference>
<dbReference type="InterPro" id="IPR017972">
    <property type="entry name" value="Cyt_P450_CS"/>
</dbReference>
<dbReference type="Pfam" id="PF00067">
    <property type="entry name" value="p450"/>
    <property type="match status" value="1"/>
</dbReference>
<reference evidence="10" key="1">
    <citation type="journal article" date="2018" name="Nat. Microbiol.">
        <title>Leveraging single-cell genomics to expand the fungal tree of life.</title>
        <authorList>
            <person name="Ahrendt S.R."/>
            <person name="Quandt C.A."/>
            <person name="Ciobanu D."/>
            <person name="Clum A."/>
            <person name="Salamov A."/>
            <person name="Andreopoulos B."/>
            <person name="Cheng J.F."/>
            <person name="Woyke T."/>
            <person name="Pelin A."/>
            <person name="Henrissat B."/>
            <person name="Reynolds N.K."/>
            <person name="Benny G.L."/>
            <person name="Smith M.E."/>
            <person name="James T.Y."/>
            <person name="Grigoriev I.V."/>
        </authorList>
    </citation>
    <scope>NUCLEOTIDE SEQUENCE [LARGE SCALE GENOMIC DNA]</scope>
    <source>
        <strain evidence="10">RSA 468</strain>
    </source>
</reference>
<dbReference type="EMBL" id="ML003421">
    <property type="protein sequence ID" value="RKP33988.1"/>
    <property type="molecule type" value="Genomic_DNA"/>
</dbReference>
<evidence type="ECO:0000313" key="9">
    <source>
        <dbReference type="EMBL" id="RKP33988.1"/>
    </source>
</evidence>
<comment type="cofactor">
    <cofactor evidence="1 5">
        <name>heme</name>
        <dbReference type="ChEBI" id="CHEBI:30413"/>
    </cofactor>
</comment>
<evidence type="ECO:0000256" key="7">
    <source>
        <dbReference type="SAM" id="Phobius"/>
    </source>
</evidence>
<dbReference type="InterPro" id="IPR050121">
    <property type="entry name" value="Cytochrome_P450_monoxygenase"/>
</dbReference>
<accession>A0A4P9ZLL1</accession>
<dbReference type="InterPro" id="IPR001128">
    <property type="entry name" value="Cyt_P450"/>
</dbReference>
<dbReference type="Gene3D" id="1.10.630.10">
    <property type="entry name" value="Cytochrome P450"/>
    <property type="match status" value="1"/>
</dbReference>
<organism evidence="9 10">
    <name type="scientific">Dimargaris cristalligena</name>
    <dbReference type="NCBI Taxonomy" id="215637"/>
    <lineage>
        <taxon>Eukaryota</taxon>
        <taxon>Fungi</taxon>
        <taxon>Fungi incertae sedis</taxon>
        <taxon>Zoopagomycota</taxon>
        <taxon>Kickxellomycotina</taxon>
        <taxon>Dimargaritomycetes</taxon>
        <taxon>Dimargaritales</taxon>
        <taxon>Dimargaritaceae</taxon>
        <taxon>Dimargaris</taxon>
    </lineage>
</organism>
<dbReference type="STRING" id="215637.A0A4P9ZLL1"/>
<evidence type="ECO:0000256" key="6">
    <source>
        <dbReference type="RuleBase" id="RU000461"/>
    </source>
</evidence>
<keyword evidence="7" id="KW-0812">Transmembrane</keyword>
<keyword evidence="3 5" id="KW-0479">Metal-binding</keyword>
<keyword evidence="10" id="KW-1185">Reference proteome</keyword>